<comment type="caution">
    <text evidence="3">The sequence shown here is derived from an EMBL/GenBank/DDBJ whole genome shotgun (WGS) entry which is preliminary data.</text>
</comment>
<sequence length="75" mass="8696">MQDASAARSCYIWLFCLLNWGQADLLMANKDEYVICIGCKSPDTILSKENRLFFLRCEKVMVYISLHFLSLSRVL</sequence>
<reference evidence="3 4" key="1">
    <citation type="submission" date="2021-09" db="EMBL/GenBank/DDBJ databases">
        <title>Genomic insights and catalytic innovation underlie evolution of tropane alkaloids biosynthesis.</title>
        <authorList>
            <person name="Wang Y.-J."/>
            <person name="Tian T."/>
            <person name="Huang J.-P."/>
            <person name="Huang S.-X."/>
        </authorList>
    </citation>
    <scope>NUCLEOTIDE SEQUENCE [LARGE SCALE GENOMIC DNA]</scope>
    <source>
        <strain evidence="3">KIB-2018</strain>
        <tissue evidence="3">Leaf</tissue>
    </source>
</reference>
<evidence type="ECO:0000313" key="3">
    <source>
        <dbReference type="EMBL" id="KAJ8765496.1"/>
    </source>
</evidence>
<name>A0AAV8TGG2_9ROSI</name>
<evidence type="ECO:0000259" key="2">
    <source>
        <dbReference type="Pfam" id="PF01873"/>
    </source>
</evidence>
<dbReference type="InterPro" id="IPR016190">
    <property type="entry name" value="Transl_init_fac_IF2/IF5_Zn-bd"/>
</dbReference>
<dbReference type="Proteomes" id="UP001159364">
    <property type="component" value="Linkage Group LG05"/>
</dbReference>
<protein>
    <recommendedName>
        <fullName evidence="2">Translation initiation factor IF2/IF5 domain-containing protein</fullName>
    </recommendedName>
</protein>
<feature type="signal peptide" evidence="1">
    <location>
        <begin position="1"/>
        <end position="23"/>
    </location>
</feature>
<dbReference type="GO" id="GO:0003743">
    <property type="term" value="F:translation initiation factor activity"/>
    <property type="evidence" value="ECO:0007669"/>
    <property type="project" value="InterPro"/>
</dbReference>
<keyword evidence="4" id="KW-1185">Reference proteome</keyword>
<feature type="chain" id="PRO_5043440406" description="Translation initiation factor IF2/IF5 domain-containing protein" evidence="1">
    <location>
        <begin position="24"/>
        <end position="75"/>
    </location>
</feature>
<dbReference type="Pfam" id="PF01873">
    <property type="entry name" value="eIF-5_eIF-2B"/>
    <property type="match status" value="1"/>
</dbReference>
<keyword evidence="1" id="KW-0732">Signal</keyword>
<proteinExistence type="predicted"/>
<dbReference type="EMBL" id="JAIWQS010000005">
    <property type="protein sequence ID" value="KAJ8765496.1"/>
    <property type="molecule type" value="Genomic_DNA"/>
</dbReference>
<dbReference type="InterPro" id="IPR002735">
    <property type="entry name" value="Transl_init_fac_IF2/IF5_dom"/>
</dbReference>
<evidence type="ECO:0000313" key="4">
    <source>
        <dbReference type="Proteomes" id="UP001159364"/>
    </source>
</evidence>
<dbReference type="AlphaFoldDB" id="A0AAV8TGG2"/>
<dbReference type="SUPFAM" id="SSF75689">
    <property type="entry name" value="Zinc-binding domain of translation initiation factor 2 beta"/>
    <property type="match status" value="1"/>
</dbReference>
<feature type="domain" description="Translation initiation factor IF2/IF5" evidence="2">
    <location>
        <begin position="31"/>
        <end position="59"/>
    </location>
</feature>
<dbReference type="Gene3D" id="3.30.30.170">
    <property type="match status" value="1"/>
</dbReference>
<organism evidence="3 4">
    <name type="scientific">Erythroxylum novogranatense</name>
    <dbReference type="NCBI Taxonomy" id="1862640"/>
    <lineage>
        <taxon>Eukaryota</taxon>
        <taxon>Viridiplantae</taxon>
        <taxon>Streptophyta</taxon>
        <taxon>Embryophyta</taxon>
        <taxon>Tracheophyta</taxon>
        <taxon>Spermatophyta</taxon>
        <taxon>Magnoliopsida</taxon>
        <taxon>eudicotyledons</taxon>
        <taxon>Gunneridae</taxon>
        <taxon>Pentapetalae</taxon>
        <taxon>rosids</taxon>
        <taxon>fabids</taxon>
        <taxon>Malpighiales</taxon>
        <taxon>Erythroxylaceae</taxon>
        <taxon>Erythroxylum</taxon>
    </lineage>
</organism>
<gene>
    <name evidence="3" type="ORF">K2173_014618</name>
</gene>
<evidence type="ECO:0000256" key="1">
    <source>
        <dbReference type="SAM" id="SignalP"/>
    </source>
</evidence>
<accession>A0AAV8TGG2</accession>